<comment type="function">
    <text evidence="14">Component of the cytochrome c oxidase, the last enzyme in the mitochondrial electron transport chain which drives oxidative phosphorylation. The respiratory chain contains 3 multisubunit complexes succinate dehydrogenase (complex II, CII), ubiquinol-cytochrome c oxidoreductase (cytochrome b-c1 complex, complex III, CIII) and cytochrome c oxidase (complex IV, CIV), that cooperate to transfer electrons derived from NADH and succinate to molecular oxygen, creating an electrochemical gradient over the inner membrane that drives transmembrane transport and the ATP synthase. Cytochrome c oxidase is the component of the respiratory chain that catalyzes the reduction of oxygen to water. Electrons originating from reduced cytochrome c in the intermembrane space (IMS) are transferred via the dinuclear copper A center (CU(A)) of subunit 2 and heme A of subunit 1 to the active site in subunit 1, a binuclear center (BNC) formed by heme A3 and copper B (CU(B)). The BNC reduces molecular oxygen to 2 water molecules using 4 electrons from cytochrome c in the IMS and 4 protons from the mitochondrial matrix.</text>
</comment>
<dbReference type="GO" id="GO:0015990">
    <property type="term" value="P:electron transport coupled proton transport"/>
    <property type="evidence" value="ECO:0007669"/>
    <property type="project" value="TreeGrafter"/>
</dbReference>
<evidence type="ECO:0000256" key="8">
    <source>
        <dbReference type="ARBA" id="ARBA00022723"/>
    </source>
</evidence>
<accession>Q8LX86</accession>
<dbReference type="InterPro" id="IPR000883">
    <property type="entry name" value="Cyt_C_Oxase_1"/>
</dbReference>
<comment type="subcellular location">
    <subcellularLocation>
        <location evidence="2 14">Mitochondrion inner membrane</location>
        <topology evidence="2 14">Multi-pass membrane protein</topology>
    </subcellularLocation>
</comment>
<dbReference type="PROSITE" id="PS50855">
    <property type="entry name" value="COX1"/>
    <property type="match status" value="1"/>
</dbReference>
<keyword evidence="15" id="KW-1133">Transmembrane helix</keyword>
<feature type="transmembrane region" description="Helical" evidence="15">
    <location>
        <begin position="40"/>
        <end position="59"/>
    </location>
</feature>
<evidence type="ECO:0000256" key="15">
    <source>
        <dbReference type="SAM" id="Phobius"/>
    </source>
</evidence>
<keyword evidence="14" id="KW-0349">Heme</keyword>
<dbReference type="InterPro" id="IPR036927">
    <property type="entry name" value="Cyt_c_oxase-like_su1_sf"/>
</dbReference>
<evidence type="ECO:0000256" key="14">
    <source>
        <dbReference type="RuleBase" id="RU000369"/>
    </source>
</evidence>
<keyword evidence="12 14" id="KW-0496">Mitochondrion</keyword>
<comment type="cofactor">
    <cofactor evidence="1">
        <name>heme</name>
        <dbReference type="ChEBI" id="CHEBI:30413"/>
    </cofactor>
</comment>
<dbReference type="Gene3D" id="1.20.210.10">
    <property type="entry name" value="Cytochrome c oxidase-like, subunit I domain"/>
    <property type="match status" value="1"/>
</dbReference>
<comment type="similarity">
    <text evidence="4 14">Belongs to the heme-copper respiratory oxidase family.</text>
</comment>
<evidence type="ECO:0000256" key="9">
    <source>
        <dbReference type="ARBA" id="ARBA00022792"/>
    </source>
</evidence>
<evidence type="ECO:0000256" key="13">
    <source>
        <dbReference type="ARBA" id="ARBA00049512"/>
    </source>
</evidence>
<sequence length="206" mass="23941">DVDTRAYFTSATMIIAVPTGIKIFSWLATLHGTQINYTPSLLWALGFVFLFTCWGTNSSNPRLFITWYCSSWHLLRSCPFSLCSLNSSSICFHIWIYSLMPSFNWSFYKYKMIKNSIYNNIFSGKFNLFPPTFFSISRNTSTLLSFPSLFLLLKYCFLISVNTFICKNYLLFIYHLSKNNLKPINFISSPTFFIFSMMPKSTSYST</sequence>
<keyword evidence="14" id="KW-0408">Iron</keyword>
<dbReference type="GO" id="GO:0020037">
    <property type="term" value="F:heme binding"/>
    <property type="evidence" value="ECO:0007669"/>
    <property type="project" value="InterPro"/>
</dbReference>
<dbReference type="GO" id="GO:0005743">
    <property type="term" value="C:mitochondrial inner membrane"/>
    <property type="evidence" value="ECO:0007669"/>
    <property type="project" value="UniProtKB-SubCell"/>
</dbReference>
<protein>
    <recommendedName>
        <fullName evidence="6 14">Cytochrome c oxidase subunit 1</fullName>
        <ecNumber evidence="14">7.1.1.9</ecNumber>
    </recommendedName>
</protein>
<evidence type="ECO:0000256" key="12">
    <source>
        <dbReference type="ARBA" id="ARBA00023128"/>
    </source>
</evidence>
<keyword evidence="7 14" id="KW-0679">Respiratory chain</keyword>
<dbReference type="InterPro" id="IPR023616">
    <property type="entry name" value="Cyt_c_oxase-like_su1_dom"/>
</dbReference>
<dbReference type="SUPFAM" id="SSF81442">
    <property type="entry name" value="Cytochrome c oxidase subunit I-like"/>
    <property type="match status" value="1"/>
</dbReference>
<keyword evidence="14" id="KW-0186">Copper</keyword>
<feature type="non-terminal residue" evidence="17">
    <location>
        <position position="1"/>
    </location>
</feature>
<dbReference type="GO" id="GO:0046872">
    <property type="term" value="F:metal ion binding"/>
    <property type="evidence" value="ECO:0007669"/>
    <property type="project" value="UniProtKB-KW"/>
</dbReference>
<evidence type="ECO:0000256" key="7">
    <source>
        <dbReference type="ARBA" id="ARBA00022660"/>
    </source>
</evidence>
<dbReference type="PANTHER" id="PTHR10422:SF18">
    <property type="entry name" value="CYTOCHROME C OXIDASE SUBUNIT 1"/>
    <property type="match status" value="1"/>
</dbReference>
<evidence type="ECO:0000256" key="3">
    <source>
        <dbReference type="ARBA" id="ARBA00004673"/>
    </source>
</evidence>
<keyword evidence="14 15" id="KW-0472">Membrane</keyword>
<feature type="domain" description="Cytochrome oxidase subunit I profile" evidence="16">
    <location>
        <begin position="1"/>
        <end position="55"/>
    </location>
</feature>
<name>Q8LX86_9DIPT</name>
<evidence type="ECO:0000256" key="5">
    <source>
        <dbReference type="ARBA" id="ARBA00011164"/>
    </source>
</evidence>
<dbReference type="GO" id="GO:0004129">
    <property type="term" value="F:cytochrome-c oxidase activity"/>
    <property type="evidence" value="ECO:0007669"/>
    <property type="project" value="UniProtKB-EC"/>
</dbReference>
<feature type="transmembrane region" description="Helical" evidence="15">
    <location>
        <begin position="149"/>
        <end position="172"/>
    </location>
</feature>
<dbReference type="EC" id="7.1.1.9" evidence="14"/>
<evidence type="ECO:0000256" key="10">
    <source>
        <dbReference type="ARBA" id="ARBA00022967"/>
    </source>
</evidence>
<reference evidence="17" key="1">
    <citation type="submission" date="2002-08" db="EMBL/GenBank/DDBJ databases">
        <title>Phylogenetics of pond and lake lifestyles in Chaoborus midge larvae.</title>
        <authorList>
            <person name="Berendonk T.U."/>
        </authorList>
    </citation>
    <scope>NUCLEOTIDE SEQUENCE</scope>
</reference>
<evidence type="ECO:0000259" key="16">
    <source>
        <dbReference type="PROSITE" id="PS50855"/>
    </source>
</evidence>
<dbReference type="GO" id="GO:0006123">
    <property type="term" value="P:mitochondrial electron transport, cytochrome c to oxygen"/>
    <property type="evidence" value="ECO:0007669"/>
    <property type="project" value="TreeGrafter"/>
</dbReference>
<comment type="catalytic activity">
    <reaction evidence="13">
        <text>4 Fe(II)-[cytochrome c] + O2 + 8 H(+)(in) = 4 Fe(III)-[cytochrome c] + 2 H2O + 4 H(+)(out)</text>
        <dbReference type="Rhea" id="RHEA:11436"/>
        <dbReference type="Rhea" id="RHEA-COMP:10350"/>
        <dbReference type="Rhea" id="RHEA-COMP:14399"/>
        <dbReference type="ChEBI" id="CHEBI:15377"/>
        <dbReference type="ChEBI" id="CHEBI:15378"/>
        <dbReference type="ChEBI" id="CHEBI:15379"/>
        <dbReference type="ChEBI" id="CHEBI:29033"/>
        <dbReference type="ChEBI" id="CHEBI:29034"/>
        <dbReference type="EC" id="7.1.1.9"/>
    </reaction>
    <physiologicalReaction direction="left-to-right" evidence="13">
        <dbReference type="Rhea" id="RHEA:11437"/>
    </physiologicalReaction>
</comment>
<feature type="transmembrane region" description="Helical" evidence="15">
    <location>
        <begin position="79"/>
        <end position="97"/>
    </location>
</feature>
<evidence type="ECO:0000256" key="1">
    <source>
        <dbReference type="ARBA" id="ARBA00001971"/>
    </source>
</evidence>
<dbReference type="PRINTS" id="PR01165">
    <property type="entry name" value="CYCOXIDASEI"/>
</dbReference>
<proteinExistence type="inferred from homology"/>
<comment type="subunit">
    <text evidence="5">Component of the cytochrome c oxidase (complex IV, CIV), a multisubunit enzyme composed of a catalytic core of 3 subunits and several supernumerary subunits. The complex exists as a monomer or a dimer and forms supercomplexes (SCs) in the inner mitochondrial membrane with ubiquinol-cytochrome c oxidoreductase (cytochrome b-c1 complex, complex III, CIII).</text>
</comment>
<dbReference type="PANTHER" id="PTHR10422">
    <property type="entry name" value="CYTOCHROME C OXIDASE SUBUNIT 1"/>
    <property type="match status" value="1"/>
</dbReference>
<geneLocation type="mitochondrion" evidence="17"/>
<keyword evidence="8 14" id="KW-0479">Metal-binding</keyword>
<evidence type="ECO:0000256" key="4">
    <source>
        <dbReference type="ARBA" id="ARBA00009578"/>
    </source>
</evidence>
<comment type="pathway">
    <text evidence="3 14">Energy metabolism; oxidative phosphorylation.</text>
</comment>
<dbReference type="UniPathway" id="UPA00705"/>
<keyword evidence="11 14" id="KW-0249">Electron transport</keyword>
<organism evidence="17">
    <name type="scientific">Chaoborus astictopus</name>
    <dbReference type="NCBI Taxonomy" id="53523"/>
    <lineage>
        <taxon>Eukaryota</taxon>
        <taxon>Metazoa</taxon>
        <taxon>Ecdysozoa</taxon>
        <taxon>Arthropoda</taxon>
        <taxon>Hexapoda</taxon>
        <taxon>Insecta</taxon>
        <taxon>Pterygota</taxon>
        <taxon>Neoptera</taxon>
        <taxon>Endopterygota</taxon>
        <taxon>Diptera</taxon>
        <taxon>Nematocera</taxon>
        <taxon>Culicoidea</taxon>
        <taxon>Chaoboridae</taxon>
        <taxon>Chaoborus</taxon>
    </lineage>
</organism>
<keyword evidence="10" id="KW-1278">Translocase</keyword>
<evidence type="ECO:0000256" key="11">
    <source>
        <dbReference type="ARBA" id="ARBA00022982"/>
    </source>
</evidence>
<evidence type="ECO:0000256" key="6">
    <source>
        <dbReference type="ARBA" id="ARBA00015947"/>
    </source>
</evidence>
<gene>
    <name evidence="17" type="primary">COI</name>
</gene>
<dbReference type="AlphaFoldDB" id="Q8LX86"/>
<keyword evidence="14" id="KW-0813">Transport</keyword>
<keyword evidence="14 15" id="KW-0812">Transmembrane</keyword>
<keyword evidence="9 14" id="KW-0999">Mitochondrion inner membrane</keyword>
<dbReference type="EMBL" id="AJ427613">
    <property type="protein sequence ID" value="CAD44494.1"/>
    <property type="molecule type" value="Genomic_DNA"/>
</dbReference>
<evidence type="ECO:0000313" key="17">
    <source>
        <dbReference type="EMBL" id="CAD44494.1"/>
    </source>
</evidence>
<evidence type="ECO:0000256" key="2">
    <source>
        <dbReference type="ARBA" id="ARBA00004448"/>
    </source>
</evidence>
<dbReference type="Pfam" id="PF00115">
    <property type="entry name" value="COX1"/>
    <property type="match status" value="1"/>
</dbReference>
<feature type="transmembrane region" description="Helical" evidence="15">
    <location>
        <begin position="6"/>
        <end position="28"/>
    </location>
</feature>